<protein>
    <recommendedName>
        <fullName evidence="2">Ribosomal silencing factor RsfS</fullName>
    </recommendedName>
</protein>
<evidence type="ECO:0000256" key="1">
    <source>
        <dbReference type="ARBA" id="ARBA00010574"/>
    </source>
</evidence>
<comment type="function">
    <text evidence="2">Functions as a ribosomal silencing factor. Interacts with ribosomal protein uL14 (rplN), blocking formation of intersubunit bridge B8. Prevents association of the 30S and 50S ribosomal subunits and the formation of functional ribosomes, thus repressing translation.</text>
</comment>
<dbReference type="GO" id="GO:0043023">
    <property type="term" value="F:ribosomal large subunit binding"/>
    <property type="evidence" value="ECO:0007669"/>
    <property type="project" value="TreeGrafter"/>
</dbReference>
<keyword evidence="2" id="KW-0810">Translation regulation</keyword>
<comment type="subcellular location">
    <subcellularLocation>
        <location evidence="2">Cytoplasm</location>
    </subcellularLocation>
</comment>
<name>E1YHF4_9BACT</name>
<dbReference type="EMBL" id="FR695874">
    <property type="protein sequence ID" value="CBX30073.1"/>
    <property type="molecule type" value="Genomic_DNA"/>
</dbReference>
<dbReference type="GO" id="GO:0017148">
    <property type="term" value="P:negative regulation of translation"/>
    <property type="evidence" value="ECO:0007669"/>
    <property type="project" value="UniProtKB-UniRule"/>
</dbReference>
<comment type="similarity">
    <text evidence="1 2">Belongs to the Iojap/RsfS family.</text>
</comment>
<dbReference type="PANTHER" id="PTHR21043">
    <property type="entry name" value="IOJAP SUPERFAMILY ORTHOLOG"/>
    <property type="match status" value="1"/>
</dbReference>
<reference evidence="3" key="1">
    <citation type="journal article" date="2011" name="Environ. Microbiol.">
        <title>Genomic insights into the metabolic potential of the polycyclic aromatic hydrocarbon degrading sulfate-reducing Deltaproteobacterium N47.</title>
        <authorList>
            <person name="Bergmann F."/>
            <person name="Selesi D."/>
            <person name="Weinmaier T."/>
            <person name="Tischler P."/>
            <person name="Rattei T."/>
            <person name="Meckenstock R.U."/>
        </authorList>
    </citation>
    <scope>NUCLEOTIDE SEQUENCE</scope>
</reference>
<proteinExistence type="inferred from homology"/>
<dbReference type="GO" id="GO:0005737">
    <property type="term" value="C:cytoplasm"/>
    <property type="evidence" value="ECO:0007669"/>
    <property type="project" value="UniProtKB-SubCell"/>
</dbReference>
<dbReference type="NCBIfam" id="TIGR00090">
    <property type="entry name" value="rsfS_iojap_ybeB"/>
    <property type="match status" value="1"/>
</dbReference>
<evidence type="ECO:0000313" key="3">
    <source>
        <dbReference type="EMBL" id="CBX30073.1"/>
    </source>
</evidence>
<dbReference type="Pfam" id="PF02410">
    <property type="entry name" value="RsfS"/>
    <property type="match status" value="1"/>
</dbReference>
<keyword evidence="2" id="KW-0678">Repressor</keyword>
<dbReference type="SUPFAM" id="SSF81301">
    <property type="entry name" value="Nucleotidyltransferase"/>
    <property type="match status" value="1"/>
</dbReference>
<dbReference type="GO" id="GO:0090071">
    <property type="term" value="P:negative regulation of ribosome biogenesis"/>
    <property type="evidence" value="ECO:0007669"/>
    <property type="project" value="UniProtKB-UniRule"/>
</dbReference>
<dbReference type="HAMAP" id="MF_01477">
    <property type="entry name" value="Iojap_RsfS"/>
    <property type="match status" value="1"/>
</dbReference>
<evidence type="ECO:0000256" key="2">
    <source>
        <dbReference type="HAMAP-Rule" id="MF_01477"/>
    </source>
</evidence>
<dbReference type="InterPro" id="IPR004394">
    <property type="entry name" value="Iojap/RsfS/C7orf30"/>
</dbReference>
<dbReference type="Gene3D" id="3.30.460.10">
    <property type="entry name" value="Beta Polymerase, domain 2"/>
    <property type="match status" value="1"/>
</dbReference>
<sequence>MIYMTEKESLKGEEEITALFDLYIKAVLGKKAEDIVLLDLRGLTSLADAFIICTGMSNRQVTAIADSIERYLKKAGKKILSVEGKNEGQWVLLDYGDIIIHVFYDTVRMFYDLEGLWSDAKRINIDSPEKNPLSKPGTVED</sequence>
<gene>
    <name evidence="2" type="primary">rsfS</name>
    <name evidence="3" type="ORF">N47_D28820</name>
</gene>
<organism evidence="3">
    <name type="scientific">uncultured Desulfobacterium sp</name>
    <dbReference type="NCBI Taxonomy" id="201089"/>
    <lineage>
        <taxon>Bacteria</taxon>
        <taxon>Pseudomonadati</taxon>
        <taxon>Thermodesulfobacteriota</taxon>
        <taxon>Desulfobacteria</taxon>
        <taxon>Desulfobacterales</taxon>
        <taxon>Desulfobacteriaceae</taxon>
        <taxon>Desulfobacterium</taxon>
        <taxon>environmental samples</taxon>
    </lineage>
</organism>
<keyword evidence="2" id="KW-0963">Cytoplasm</keyword>
<dbReference type="InterPro" id="IPR043519">
    <property type="entry name" value="NT_sf"/>
</dbReference>
<dbReference type="GO" id="GO:0042256">
    <property type="term" value="P:cytosolic ribosome assembly"/>
    <property type="evidence" value="ECO:0007669"/>
    <property type="project" value="UniProtKB-UniRule"/>
</dbReference>
<accession>E1YHF4</accession>
<dbReference type="PANTHER" id="PTHR21043:SF0">
    <property type="entry name" value="MITOCHONDRIAL ASSEMBLY OF RIBOSOMAL LARGE SUBUNIT PROTEIN 1"/>
    <property type="match status" value="1"/>
</dbReference>
<dbReference type="AlphaFoldDB" id="E1YHF4"/>
<comment type="subunit">
    <text evidence="2">Interacts with ribosomal protein uL14 (rplN).</text>
</comment>